<accession>A0A9P7MK20</accession>
<feature type="signal peptide" evidence="1">
    <location>
        <begin position="1"/>
        <end position="21"/>
    </location>
</feature>
<reference evidence="2 3" key="1">
    <citation type="journal article" date="2020" name="bioRxiv">
        <title>Whole genome comparisons of ergot fungi reveals the divergence and evolution of species within the genus Claviceps are the result of varying mechanisms driving genome evolution and host range expansion.</title>
        <authorList>
            <person name="Wyka S.A."/>
            <person name="Mondo S.J."/>
            <person name="Liu M."/>
            <person name="Dettman J."/>
            <person name="Nalam V."/>
            <person name="Broders K.D."/>
        </authorList>
    </citation>
    <scope>NUCLEOTIDE SEQUENCE [LARGE SCALE GENOMIC DNA]</scope>
    <source>
        <strain evidence="2 3">CCC 1485</strain>
    </source>
</reference>
<proteinExistence type="predicted"/>
<dbReference type="AlphaFoldDB" id="A0A9P7MK20"/>
<name>A0A9P7MK20_9HYPO</name>
<gene>
    <name evidence="2" type="ORF">E4U60_000118</name>
</gene>
<dbReference type="EMBL" id="SRPO01000010">
    <property type="protein sequence ID" value="KAG5949009.1"/>
    <property type="molecule type" value="Genomic_DNA"/>
</dbReference>
<organism evidence="2 3">
    <name type="scientific">Claviceps pazoutovae</name>
    <dbReference type="NCBI Taxonomy" id="1649127"/>
    <lineage>
        <taxon>Eukaryota</taxon>
        <taxon>Fungi</taxon>
        <taxon>Dikarya</taxon>
        <taxon>Ascomycota</taxon>
        <taxon>Pezizomycotina</taxon>
        <taxon>Sordariomycetes</taxon>
        <taxon>Hypocreomycetidae</taxon>
        <taxon>Hypocreales</taxon>
        <taxon>Clavicipitaceae</taxon>
        <taxon>Claviceps</taxon>
    </lineage>
</organism>
<evidence type="ECO:0000313" key="3">
    <source>
        <dbReference type="Proteomes" id="UP000706124"/>
    </source>
</evidence>
<keyword evidence="3" id="KW-1185">Reference proteome</keyword>
<feature type="chain" id="PRO_5040276056" evidence="1">
    <location>
        <begin position="22"/>
        <end position="93"/>
    </location>
</feature>
<protein>
    <submittedName>
        <fullName evidence="2">Uncharacterized protein</fullName>
    </submittedName>
</protein>
<dbReference type="Proteomes" id="UP000706124">
    <property type="component" value="Unassembled WGS sequence"/>
</dbReference>
<keyword evidence="1" id="KW-0732">Signal</keyword>
<evidence type="ECO:0000313" key="2">
    <source>
        <dbReference type="EMBL" id="KAG5949009.1"/>
    </source>
</evidence>
<comment type="caution">
    <text evidence="2">The sequence shown here is derived from an EMBL/GenBank/DDBJ whole genome shotgun (WGS) entry which is preliminary data.</text>
</comment>
<dbReference type="OrthoDB" id="4482763at2759"/>
<evidence type="ECO:0000256" key="1">
    <source>
        <dbReference type="SAM" id="SignalP"/>
    </source>
</evidence>
<sequence>MVRIKSLMIAAVMAIAPVTQAACTPGLNYCATTLQAYGAGGASLASAIAAHASQKDKLLLRCNAGGSVTPVQICAHRCLDAGGGQSDYCTALW</sequence>